<dbReference type="Proteomes" id="UP001152797">
    <property type="component" value="Unassembled WGS sequence"/>
</dbReference>
<evidence type="ECO:0000313" key="3">
    <source>
        <dbReference type="Proteomes" id="UP001152797"/>
    </source>
</evidence>
<dbReference type="EMBL" id="CAMXCT010002474">
    <property type="protein sequence ID" value="CAI3998405.1"/>
    <property type="molecule type" value="Genomic_DNA"/>
</dbReference>
<dbReference type="EMBL" id="CAMXCT020002474">
    <property type="protein sequence ID" value="CAL1151780.1"/>
    <property type="molecule type" value="Genomic_DNA"/>
</dbReference>
<sequence>MERSATVEKIIDLIGRGRCSIATAAGVSHSLVRAAVFRRVAEVAAWSMKWASMGRWPDAGFDGKPFATGSARAKMCGQPLADGFRACYVGFKADLKARHECHGFSRWYKSSLICEQCLARRDIKSPDSMNYRNFTSSAAWPLTMLDHDQWMTLGEHSDWNLVEGFRLESVGFDLMHNVFLGVGKDLVGSGLKLLIQQGAFDHVEGVHDDLDKALGVIHQEMVQDCKNHGLFLPSKPVLSVAGLCGDDDYAMLNSRFKACHCKVMVWWLAFKSQQAADANQDDRLLQVLATCCYGMQRAIEILDNSGLLMSESDANETAECLQLHLVTYAWLAAYYWEEGVLLFRFRPKHHYLFHQAVQIAEWRLNQSIFHTWDQESFLGKIKQICVKCHGATATVRVFERYLLCMAMMLEQHRRVQS</sequence>
<gene>
    <name evidence="1" type="ORF">C1SCF055_LOCUS24710</name>
</gene>
<reference evidence="1" key="1">
    <citation type="submission" date="2022-10" db="EMBL/GenBank/DDBJ databases">
        <authorList>
            <person name="Chen Y."/>
            <person name="Dougan E. K."/>
            <person name="Chan C."/>
            <person name="Rhodes N."/>
            <person name="Thang M."/>
        </authorList>
    </citation>
    <scope>NUCLEOTIDE SEQUENCE</scope>
</reference>
<dbReference type="OrthoDB" id="10306285at2759"/>
<evidence type="ECO:0000313" key="2">
    <source>
        <dbReference type="EMBL" id="CAL1151780.1"/>
    </source>
</evidence>
<dbReference type="AlphaFoldDB" id="A0A9P1G5C9"/>
<keyword evidence="3" id="KW-1185">Reference proteome</keyword>
<reference evidence="2" key="2">
    <citation type="submission" date="2024-04" db="EMBL/GenBank/DDBJ databases">
        <authorList>
            <person name="Chen Y."/>
            <person name="Shah S."/>
            <person name="Dougan E. K."/>
            <person name="Thang M."/>
            <person name="Chan C."/>
        </authorList>
    </citation>
    <scope>NUCLEOTIDE SEQUENCE [LARGE SCALE GENOMIC DNA]</scope>
</reference>
<organism evidence="1">
    <name type="scientific">Cladocopium goreaui</name>
    <dbReference type="NCBI Taxonomy" id="2562237"/>
    <lineage>
        <taxon>Eukaryota</taxon>
        <taxon>Sar</taxon>
        <taxon>Alveolata</taxon>
        <taxon>Dinophyceae</taxon>
        <taxon>Suessiales</taxon>
        <taxon>Symbiodiniaceae</taxon>
        <taxon>Cladocopium</taxon>
    </lineage>
</organism>
<proteinExistence type="predicted"/>
<protein>
    <submittedName>
        <fullName evidence="1">Uncharacterized protein</fullName>
    </submittedName>
</protein>
<evidence type="ECO:0000313" key="1">
    <source>
        <dbReference type="EMBL" id="CAI3998405.1"/>
    </source>
</evidence>
<accession>A0A9P1G5C9</accession>
<dbReference type="EMBL" id="CAMXCT030002474">
    <property type="protein sequence ID" value="CAL4785717.1"/>
    <property type="molecule type" value="Genomic_DNA"/>
</dbReference>
<comment type="caution">
    <text evidence="1">The sequence shown here is derived from an EMBL/GenBank/DDBJ whole genome shotgun (WGS) entry which is preliminary data.</text>
</comment>
<name>A0A9P1G5C9_9DINO</name>